<gene>
    <name evidence="1" type="ORF">BBF96_14935</name>
</gene>
<accession>A0A3Q9HS76</accession>
<proteinExistence type="predicted"/>
<dbReference type="Proteomes" id="UP000267250">
    <property type="component" value="Chromosome"/>
</dbReference>
<dbReference type="AlphaFoldDB" id="A0A3Q9HS76"/>
<dbReference type="KEGG" id="aft:BBF96_14935"/>
<evidence type="ECO:0000313" key="1">
    <source>
        <dbReference type="EMBL" id="AZR74569.1"/>
    </source>
</evidence>
<organism evidence="1 2">
    <name type="scientific">Anoxybacter fermentans</name>
    <dbReference type="NCBI Taxonomy" id="1323375"/>
    <lineage>
        <taxon>Bacteria</taxon>
        <taxon>Bacillati</taxon>
        <taxon>Bacillota</taxon>
        <taxon>Clostridia</taxon>
        <taxon>Halanaerobiales</taxon>
        <taxon>Anoxybacter</taxon>
    </lineage>
</organism>
<dbReference type="InterPro" id="IPR020115">
    <property type="entry name" value="Fin"/>
</dbReference>
<sequence>MKLLYYCHNCGDFIDELTVDKVDEKKLGFDLLTPEEKQDIIKSSKSGNMLYVRSICDNCYQDLSNIAGNELKPYHDQGLYSEYEFPRLH</sequence>
<dbReference type="Pfam" id="PF10955">
    <property type="entry name" value="Fin"/>
    <property type="match status" value="1"/>
</dbReference>
<name>A0A3Q9HS76_9FIRM</name>
<reference evidence="1 2" key="1">
    <citation type="submission" date="2016-07" db="EMBL/GenBank/DDBJ databases">
        <title>Genome and transcriptome analysis of iron-reducing fermentative bacteria Anoxybacter fermentans.</title>
        <authorList>
            <person name="Zeng X."/>
            <person name="Shao Z."/>
        </authorList>
    </citation>
    <scope>NUCLEOTIDE SEQUENCE [LARGE SCALE GENOMIC DNA]</scope>
    <source>
        <strain evidence="1 2">DY22613</strain>
    </source>
</reference>
<evidence type="ECO:0008006" key="3">
    <source>
        <dbReference type="Google" id="ProtNLM"/>
    </source>
</evidence>
<evidence type="ECO:0000313" key="2">
    <source>
        <dbReference type="Proteomes" id="UP000267250"/>
    </source>
</evidence>
<dbReference type="OrthoDB" id="2084556at2"/>
<dbReference type="GO" id="GO:0010468">
    <property type="term" value="P:regulation of gene expression"/>
    <property type="evidence" value="ECO:0007669"/>
    <property type="project" value="InterPro"/>
</dbReference>
<dbReference type="RefSeq" id="WP_127017931.1">
    <property type="nucleotide sequence ID" value="NZ_CP016379.1"/>
</dbReference>
<dbReference type="EMBL" id="CP016379">
    <property type="protein sequence ID" value="AZR74569.1"/>
    <property type="molecule type" value="Genomic_DNA"/>
</dbReference>
<keyword evidence="2" id="KW-1185">Reference proteome</keyword>
<protein>
    <recommendedName>
        <fullName evidence="3">Peptide ABC transporter permease</fullName>
    </recommendedName>
</protein>